<evidence type="ECO:0000313" key="1">
    <source>
        <dbReference type="Proteomes" id="UP000025227"/>
    </source>
</evidence>
<protein>
    <submittedName>
        <fullName evidence="2">Uncharacterized protein</fullName>
    </submittedName>
</protein>
<dbReference type="OMA" id="DYWYDRY"/>
<sequence length="188" mass="23751">MSMTDYALVRARSAIIPRSRSVERSPTLLVTRSRSVSDLAGYYRYSDRYKPQWHTVYQTVPYKWRRDWDLYDDYWYDRYYYFSPLYYSTYSPLRRYYYSDYLPNPYYWNPYTSYWTRYKSYWYDYDYPYYYRRYWNSAYYRYLYDTYTPYRSYLLDSLSTSLGRGLSMYKVDIYGTTNPFSPLYLYTK</sequence>
<reference evidence="2" key="1">
    <citation type="submission" date="2020-12" db="UniProtKB">
        <authorList>
            <consortium name="WormBaseParasite"/>
        </authorList>
    </citation>
    <scope>IDENTIFICATION</scope>
    <source>
        <strain evidence="2">MHco3</strain>
    </source>
</reference>
<dbReference type="OrthoDB" id="5839780at2759"/>
<dbReference type="WBParaSite" id="HCON_00193050-00001">
    <property type="protein sequence ID" value="HCON_00193050-00001"/>
    <property type="gene ID" value="HCON_00193050"/>
</dbReference>
<dbReference type="AlphaFoldDB" id="A0A7I5EEU7"/>
<evidence type="ECO:0000313" key="2">
    <source>
        <dbReference type="WBParaSite" id="HCON_00193050-00001"/>
    </source>
</evidence>
<name>A0A7I5EEU7_HAECO</name>
<dbReference type="Proteomes" id="UP000025227">
    <property type="component" value="Unplaced"/>
</dbReference>
<organism evidence="1 2">
    <name type="scientific">Haemonchus contortus</name>
    <name type="common">Barber pole worm</name>
    <dbReference type="NCBI Taxonomy" id="6289"/>
    <lineage>
        <taxon>Eukaryota</taxon>
        <taxon>Metazoa</taxon>
        <taxon>Ecdysozoa</taxon>
        <taxon>Nematoda</taxon>
        <taxon>Chromadorea</taxon>
        <taxon>Rhabditida</taxon>
        <taxon>Rhabditina</taxon>
        <taxon>Rhabditomorpha</taxon>
        <taxon>Strongyloidea</taxon>
        <taxon>Trichostrongylidae</taxon>
        <taxon>Haemonchus</taxon>
    </lineage>
</organism>
<proteinExistence type="predicted"/>
<accession>A0A7I5EEU7</accession>
<keyword evidence="1" id="KW-1185">Reference proteome</keyword>